<accession>A8I138</accession>
<dbReference type="AlphaFoldDB" id="A8I138"/>
<evidence type="ECO:0000313" key="2">
    <source>
        <dbReference type="EMBL" id="BAF87328.1"/>
    </source>
</evidence>
<evidence type="ECO:0000313" key="3">
    <source>
        <dbReference type="Proteomes" id="UP000000270"/>
    </source>
</evidence>
<name>A8I138_AZOC5</name>
<reference evidence="2 3" key="5">
    <citation type="journal article" date="2010" name="Appl. Environ. Microbiol.">
        <title>phrR-like gene praR of Azorhizobium caulinodans ORS571 is essential for symbiosis with Sesbania rostrata and is involved in expression of reb genes.</title>
        <authorList>
            <person name="Akiba N."/>
            <person name="Aono T."/>
            <person name="Toyazaki H."/>
            <person name="Sato S."/>
            <person name="Oyaizu H."/>
        </authorList>
    </citation>
    <scope>NUCLEOTIDE SEQUENCE [LARGE SCALE GENOMIC DNA]</scope>
    <source>
        <strain evidence="3">ATCC 43989 / DSM 5975 / JCM 20966 / LMG 6465 / NBRC 14845 / NCIMB 13405 / ORS 571</strain>
    </source>
</reference>
<dbReference type="PANTHER" id="PTHR34219">
    <property type="entry name" value="IRON-REGULATED INNER MEMBRANE PROTEIN-RELATED"/>
    <property type="match status" value="1"/>
</dbReference>
<dbReference type="eggNOG" id="COG3182">
    <property type="taxonomic scope" value="Bacteria"/>
</dbReference>
<keyword evidence="3" id="KW-1185">Reference proteome</keyword>
<dbReference type="Pfam" id="PF03929">
    <property type="entry name" value="PepSY_TM"/>
    <property type="match status" value="1"/>
</dbReference>
<dbReference type="InterPro" id="IPR005625">
    <property type="entry name" value="PepSY-ass_TM"/>
</dbReference>
<dbReference type="PANTHER" id="PTHR34219:SF3">
    <property type="entry name" value="BLL7967 PROTEIN"/>
    <property type="match status" value="1"/>
</dbReference>
<organism evidence="2 3">
    <name type="scientific">Azorhizobium caulinodans (strain ATCC 43989 / DSM 5975 / JCM 20966 / LMG 6465 / NBRC 14845 / NCIMB 13405 / ORS 571)</name>
    <dbReference type="NCBI Taxonomy" id="438753"/>
    <lineage>
        <taxon>Bacteria</taxon>
        <taxon>Pseudomonadati</taxon>
        <taxon>Pseudomonadota</taxon>
        <taxon>Alphaproteobacteria</taxon>
        <taxon>Hyphomicrobiales</taxon>
        <taxon>Xanthobacteraceae</taxon>
        <taxon>Azorhizobium</taxon>
    </lineage>
</organism>
<evidence type="ECO:0000256" key="1">
    <source>
        <dbReference type="SAM" id="Phobius"/>
    </source>
</evidence>
<dbReference type="Proteomes" id="UP000000270">
    <property type="component" value="Chromosome"/>
</dbReference>
<reference evidence="2 3" key="6">
    <citation type="journal article" date="2011" name="Appl. Environ. Microbiol.">
        <title>Involvement of the azorhizobial chromosome partition gene (parA) in the onset of bacteroid differentiation during Sesbania rostrata stem nodule development.</title>
        <authorList>
            <person name="Liu CT."/>
            <person name="Lee KB."/>
            <person name="Wang YS."/>
            <person name="Peng MH."/>
            <person name="Lee KT."/>
            <person name="Suzuki S."/>
            <person name="Suzuki T."/>
            <person name="Oyaizu H."/>
        </authorList>
    </citation>
    <scope>NUCLEOTIDE SEQUENCE [LARGE SCALE GENOMIC DNA]</scope>
    <source>
        <strain evidence="3">ATCC 43989 / DSM 5975 / JCM 20966 / LMG 6465 / NBRC 14845 / NCIMB 13405 / ORS 571</strain>
    </source>
</reference>
<feature type="transmembrane region" description="Helical" evidence="1">
    <location>
        <begin position="195"/>
        <end position="219"/>
    </location>
</feature>
<reference evidence="3" key="2">
    <citation type="submission" date="2007-04" db="EMBL/GenBank/DDBJ databases">
        <title>Complete genome sequence of the nitrogen-fixing bacterium Azorhizobium caulinodans ORS571.</title>
        <authorList>
            <person name="Lee K.B."/>
            <person name="Backer P.D."/>
            <person name="Aono T."/>
            <person name="Liu C.T."/>
            <person name="Suzuki S."/>
            <person name="Suzuki T."/>
            <person name="Kaneko T."/>
            <person name="Yamada M."/>
            <person name="Tabata S."/>
            <person name="Kupfer D.M."/>
            <person name="Najar F.Z."/>
            <person name="Wiley G.B."/>
            <person name="Roe B."/>
            <person name="Binnewies T."/>
            <person name="Ussery D."/>
            <person name="Vereecke D."/>
            <person name="Gevers D."/>
            <person name="Holsters M."/>
            <person name="Oyaizu H."/>
        </authorList>
    </citation>
    <scope>NUCLEOTIDE SEQUENCE [LARGE SCALE GENOMIC DNA]</scope>
    <source>
        <strain evidence="3">ATCC 43989 / DSM 5975 / JCM 20966 / LMG 6465 / NBRC 14845 / NCIMB 13405 / ORS 571</strain>
    </source>
</reference>
<reference evidence="2 3" key="3">
    <citation type="journal article" date="2008" name="BMC Genomics">
        <title>The genome of the versatile nitrogen fixer Azorhizobium caulinodans ORS571.</title>
        <authorList>
            <person name="Lee KB."/>
            <person name="Backer P.D."/>
            <person name="Aono T."/>
            <person name="Liu CT."/>
            <person name="Suzuki S."/>
            <person name="Suzuki T."/>
            <person name="Kaneko T."/>
            <person name="Yamada M."/>
            <person name="Tabata S."/>
            <person name="Kupfer D.M."/>
            <person name="Najar F.Z."/>
            <person name="Wiley G.B."/>
            <person name="Roe B."/>
            <person name="Binnewies T.T."/>
            <person name="Ussery D.W."/>
            <person name="D'Haeze W."/>
            <person name="Herder J.D."/>
            <person name="Gevers D."/>
            <person name="Vereecke D."/>
            <person name="Holsters M."/>
            <person name="Oyaizu H."/>
        </authorList>
    </citation>
    <scope>NUCLEOTIDE SEQUENCE [LARGE SCALE GENOMIC DNA]</scope>
    <source>
        <strain evidence="3">ATCC 43989 / DSM 5975 / JCM 20966 / LMG 6465 / NBRC 14845 / NCIMB 13405 / ORS 571</strain>
    </source>
</reference>
<gene>
    <name evidence="2" type="ordered locus">AZC_1330</name>
</gene>
<protein>
    <submittedName>
        <fullName evidence="2">Putative membrane protein</fullName>
    </submittedName>
</protein>
<keyword evidence="1" id="KW-0472">Membrane</keyword>
<feature type="transmembrane region" description="Helical" evidence="1">
    <location>
        <begin position="12"/>
        <end position="36"/>
    </location>
</feature>
<sequence>MSGGAIRIWALIHKWSSLICTAFLLLICLTGLPLTFHEEIDHWIDPPPAYAEMPPETPHQSLDDLIGRAQALYPGETIVSLFKDDDAPQVLVWMAPSFAAMEKDPKLEHFIRFDARTGQVIEQSKPPEQQRTSFMTLMLRLHVDLFADLAGSLFMGAMGLLFVAALVSGVVLYGPFTRKLDFGVVRSGRSQRTRWLDLHNLLGIVTALWVLVVGATGVLNELATPLFTLWQRTDVQAMLASRESDTPPAPGELTSVQSAYDKAIRALPDMHVAAVIYPGNPFGSPHHYLLWGHGKTPLAERLFSPVLVDARTGELTAVVEMPWYLRALEISRPLHFGDYGGLPLKIIWALLDLVTIVVLASGLYLWLAKHSRVRFPRHKRMPAPAAADLPEAAE</sequence>
<reference evidence="2 3" key="4">
    <citation type="journal article" date="2009" name="Appl. Environ. Microbiol.">
        <title>Comparative genome-wide transcriptional profiling of Azorhizobium caulinodans ORS571 grown under free-living and symbiotic conditions.</title>
        <authorList>
            <person name="Tsukada S."/>
            <person name="Aono T."/>
            <person name="Akiba N."/>
            <person name="Lee KB."/>
            <person name="Liu CT."/>
            <person name="Toyazaki H."/>
            <person name="Oyaizu H."/>
        </authorList>
    </citation>
    <scope>NUCLEOTIDE SEQUENCE [LARGE SCALE GENOMIC DNA]</scope>
    <source>
        <strain evidence="3">ATCC 43989 / DSM 5975 / JCM 20966 / LMG 6465 / NBRC 14845 / NCIMB 13405 / ORS 571</strain>
    </source>
</reference>
<dbReference type="EMBL" id="AP009384">
    <property type="protein sequence ID" value="BAF87328.1"/>
    <property type="molecule type" value="Genomic_DNA"/>
</dbReference>
<feature type="transmembrane region" description="Helical" evidence="1">
    <location>
        <begin position="149"/>
        <end position="174"/>
    </location>
</feature>
<dbReference type="KEGG" id="azc:AZC_1330"/>
<keyword evidence="1" id="KW-0812">Transmembrane</keyword>
<proteinExistence type="predicted"/>
<dbReference type="HOGENOM" id="CLU_031962_0_0_5"/>
<dbReference type="STRING" id="438753.AZC_1330"/>
<keyword evidence="1" id="KW-1133">Transmembrane helix</keyword>
<feature type="transmembrane region" description="Helical" evidence="1">
    <location>
        <begin position="346"/>
        <end position="367"/>
    </location>
</feature>
<reference evidence="2 3" key="1">
    <citation type="journal article" date="2007" name="Appl. Environ. Microbiol.">
        <title>Rhizobial factors required for stem nodule maturation and maintenance in Sesbania rostrata-Azorhizobium caulinodans ORS571 symbiosis.</title>
        <authorList>
            <person name="Suzuki S."/>
            <person name="Aono T."/>
            <person name="Lee KB."/>
            <person name="Suzuki T."/>
            <person name="Liu CT."/>
            <person name="Miwa H."/>
            <person name="Wakao S."/>
            <person name="Iki T."/>
            <person name="Oyaizu H."/>
        </authorList>
    </citation>
    <scope>NUCLEOTIDE SEQUENCE [LARGE SCALE GENOMIC DNA]</scope>
    <source>
        <strain evidence="3">ATCC 43989 / DSM 5975 / JCM 20966 / LMG 6465 / NBRC 14845 / NCIMB 13405 / ORS 571</strain>
    </source>
</reference>